<dbReference type="Gene3D" id="1.25.40.390">
    <property type="match status" value="1"/>
</dbReference>
<evidence type="ECO:0000259" key="7">
    <source>
        <dbReference type="Pfam" id="PF07980"/>
    </source>
</evidence>
<dbReference type="GO" id="GO:0009279">
    <property type="term" value="C:cell outer membrane"/>
    <property type="evidence" value="ECO:0007669"/>
    <property type="project" value="UniProtKB-SubCell"/>
</dbReference>
<evidence type="ECO:0000256" key="1">
    <source>
        <dbReference type="ARBA" id="ARBA00004442"/>
    </source>
</evidence>
<dbReference type="OrthoDB" id="5694214at2"/>
<gene>
    <name evidence="9" type="ORF">LX66_4576</name>
</gene>
<dbReference type="CDD" id="cd08977">
    <property type="entry name" value="SusD"/>
    <property type="match status" value="1"/>
</dbReference>
<sequence>MQTYIKLLSLSAVLLLLAGACKKDFLDSKPMDRYSDADVWQDSTLAGLFLNNLYAGIPTEFAGVMTDGLSDELYYSGNVSIYQGTFLPSSLPYGITSMWDNSWSKIRRCNLFLENIGRLPASDAFKRRTADEARFLRALHYAYLANYFGAVPLITASQHLDGDLNVSRAPYAAVVEFITGQLDSIYQAGNLPFKYGTANVGRVTRGAALALKSRVLLYAASYDNNWQKAYDAAKAVIDIAGQAGYGLFPDYETLFHEANDNNMEVIFDHQYTTNFKGYHVHHYNLPWGLVPPGPSALNQPTQNIVDEYEMANGTMPGAAGSGYDPAQPYANRDSRFYASIFYDGATWNGITLDLLPGSAYNPSYAALTTGYALRKMQEPSFNPFDLSKSYGGGQNYILLRYAEILLNCAEAAFELGRTEEARTYINMVRARAHMPEVPAGALTREKIRHERTIELAFEGTRLWDIRRWKLGQEKLGTDMLGVSITQTDAGQRVYTTVPVLSRAFSDKMYLFPIYQTEMDKNPNLQPNNPGW</sequence>
<dbReference type="AlphaFoldDB" id="A0A562SSV0"/>
<reference evidence="9 10" key="1">
    <citation type="journal article" date="2013" name="Stand. Genomic Sci.">
        <title>Genomic Encyclopedia of Type Strains, Phase I: The one thousand microbial genomes (KMG-I) project.</title>
        <authorList>
            <person name="Kyrpides N.C."/>
            <person name="Woyke T."/>
            <person name="Eisen J.A."/>
            <person name="Garrity G."/>
            <person name="Lilburn T.G."/>
            <person name="Beck B.J."/>
            <person name="Whitman W.B."/>
            <person name="Hugenholtz P."/>
            <person name="Klenk H.P."/>
        </authorList>
    </citation>
    <scope>NUCLEOTIDE SEQUENCE [LARGE SCALE GENOMIC DNA]</scope>
    <source>
        <strain evidence="9 10">DSM 13484</strain>
    </source>
</reference>
<comment type="caution">
    <text evidence="9">The sequence shown here is derived from an EMBL/GenBank/DDBJ whole genome shotgun (WGS) entry which is preliminary data.</text>
</comment>
<feature type="chain" id="PRO_5021925528" evidence="6">
    <location>
        <begin position="23"/>
        <end position="531"/>
    </location>
</feature>
<dbReference type="SUPFAM" id="SSF48452">
    <property type="entry name" value="TPR-like"/>
    <property type="match status" value="1"/>
</dbReference>
<comment type="subcellular location">
    <subcellularLocation>
        <location evidence="1">Cell outer membrane</location>
    </subcellularLocation>
</comment>
<keyword evidence="4" id="KW-0472">Membrane</keyword>
<keyword evidence="10" id="KW-1185">Reference proteome</keyword>
<accession>A0A562SSV0</accession>
<evidence type="ECO:0000259" key="8">
    <source>
        <dbReference type="Pfam" id="PF14322"/>
    </source>
</evidence>
<keyword evidence="5" id="KW-0998">Cell outer membrane</keyword>
<dbReference type="RefSeq" id="WP_145717753.1">
    <property type="nucleotide sequence ID" value="NZ_BAAAFY010000002.1"/>
</dbReference>
<dbReference type="Pfam" id="PF07980">
    <property type="entry name" value="SusD_RagB"/>
    <property type="match status" value="1"/>
</dbReference>
<feature type="domain" description="RagB/SusD" evidence="7">
    <location>
        <begin position="264"/>
        <end position="531"/>
    </location>
</feature>
<comment type="similarity">
    <text evidence="2">Belongs to the SusD family.</text>
</comment>
<protein>
    <submittedName>
        <fullName evidence="9">Putative outer membrane starch-binding protein</fullName>
    </submittedName>
</protein>
<dbReference type="PROSITE" id="PS51257">
    <property type="entry name" value="PROKAR_LIPOPROTEIN"/>
    <property type="match status" value="1"/>
</dbReference>
<evidence type="ECO:0000256" key="2">
    <source>
        <dbReference type="ARBA" id="ARBA00006275"/>
    </source>
</evidence>
<feature type="signal peptide" evidence="6">
    <location>
        <begin position="1"/>
        <end position="22"/>
    </location>
</feature>
<evidence type="ECO:0000256" key="3">
    <source>
        <dbReference type="ARBA" id="ARBA00022729"/>
    </source>
</evidence>
<proteinExistence type="inferred from homology"/>
<dbReference type="Pfam" id="PF14322">
    <property type="entry name" value="SusD-like_3"/>
    <property type="match status" value="1"/>
</dbReference>
<feature type="domain" description="SusD-like N-terminal" evidence="8">
    <location>
        <begin position="93"/>
        <end position="217"/>
    </location>
</feature>
<dbReference type="InterPro" id="IPR011990">
    <property type="entry name" value="TPR-like_helical_dom_sf"/>
</dbReference>
<keyword evidence="3 6" id="KW-0732">Signal</keyword>
<organism evidence="9 10">
    <name type="scientific">Chitinophaga japonensis</name>
    <name type="common">Flexibacter japonensis</name>
    <dbReference type="NCBI Taxonomy" id="104662"/>
    <lineage>
        <taxon>Bacteria</taxon>
        <taxon>Pseudomonadati</taxon>
        <taxon>Bacteroidota</taxon>
        <taxon>Chitinophagia</taxon>
        <taxon>Chitinophagales</taxon>
        <taxon>Chitinophagaceae</taxon>
        <taxon>Chitinophaga</taxon>
    </lineage>
</organism>
<evidence type="ECO:0000256" key="6">
    <source>
        <dbReference type="SAM" id="SignalP"/>
    </source>
</evidence>
<dbReference type="Proteomes" id="UP000316778">
    <property type="component" value="Unassembled WGS sequence"/>
</dbReference>
<dbReference type="InterPro" id="IPR033985">
    <property type="entry name" value="SusD-like_N"/>
</dbReference>
<dbReference type="EMBL" id="VLLG01000005">
    <property type="protein sequence ID" value="TWI84213.1"/>
    <property type="molecule type" value="Genomic_DNA"/>
</dbReference>
<evidence type="ECO:0000313" key="10">
    <source>
        <dbReference type="Proteomes" id="UP000316778"/>
    </source>
</evidence>
<evidence type="ECO:0000313" key="9">
    <source>
        <dbReference type="EMBL" id="TWI84213.1"/>
    </source>
</evidence>
<evidence type="ECO:0000256" key="4">
    <source>
        <dbReference type="ARBA" id="ARBA00023136"/>
    </source>
</evidence>
<name>A0A562SSV0_CHIJA</name>
<dbReference type="InterPro" id="IPR012944">
    <property type="entry name" value="SusD_RagB_dom"/>
</dbReference>
<evidence type="ECO:0000256" key="5">
    <source>
        <dbReference type="ARBA" id="ARBA00023237"/>
    </source>
</evidence>